<evidence type="ECO:0000256" key="1">
    <source>
        <dbReference type="ARBA" id="ARBA00006594"/>
    </source>
</evidence>
<evidence type="ECO:0000256" key="6">
    <source>
        <dbReference type="ARBA" id="ARBA00047942"/>
    </source>
</evidence>
<dbReference type="EC" id="2.1.1.72" evidence="2"/>
<comment type="similarity">
    <text evidence="1">Belongs to the N(4)/N(6)-methyltransferase family.</text>
</comment>
<dbReference type="PRINTS" id="PR00506">
    <property type="entry name" value="D21N6MTFRASE"/>
</dbReference>
<keyword evidence="4 8" id="KW-0808">Transferase</keyword>
<dbReference type="GO" id="GO:0003677">
    <property type="term" value="F:DNA binding"/>
    <property type="evidence" value="ECO:0007669"/>
    <property type="project" value="InterPro"/>
</dbReference>
<dbReference type="Gene3D" id="3.40.50.150">
    <property type="entry name" value="Vaccinia Virus protein VP39"/>
    <property type="match status" value="1"/>
</dbReference>
<dbReference type="GO" id="GO:0008170">
    <property type="term" value="F:N-methyltransferase activity"/>
    <property type="evidence" value="ECO:0007669"/>
    <property type="project" value="InterPro"/>
</dbReference>
<evidence type="ECO:0000256" key="3">
    <source>
        <dbReference type="ARBA" id="ARBA00022603"/>
    </source>
</evidence>
<dbReference type="GO" id="GO:0032259">
    <property type="term" value="P:methylation"/>
    <property type="evidence" value="ECO:0007669"/>
    <property type="project" value="UniProtKB-KW"/>
</dbReference>
<sequence length="577" mass="64253">MPSLNWIGKEAVEHHHKEVPYRLVHCDGALSAGDPDAGNLLVHGDNLEALKALTPYYAGQVKCIYIDPPYNTGNEGWVYNDNVASPEIKAWLGAVVGKEADDLSRHDKWLCMMYPRLQLLKQFLKQDGAIAVSIDENEISSLLMLMDEIFGRQNRVGTMVWQKGKKGDAKLLPTVHEYIVIYARNKALLTAREVKWRRRKAGADDVLGHYQSIREALYPDHDAIRAEMMKWYRSLAKDDPRKAHKHYNWSDERGLYFAADFAGPDDGRESRPRYDIPHPVTEKPCKIPSTGWRWEEDTTKAALAETPPRIHFGKTHATIPCRKSYLFEIDKEPLQSVFYKDGRAATLQVEGLLGAGAFQFPKDVDVLVDLFSVLTDDGDLILDSFAGSGSTGHAVFKMNAMGQANRRFILIEMDETTAPQKTAKRLSLAISGYSEQVKPFRQIEPLGGGFRYCSLGVPLFNEFGDIDDEVSFPDLAAHVFFAETGAPIPAKAQVGDSYLGKHGDRVVYLLFAQGEEGMPREALGNVLTPTALAALPPPPEGFDGTRVVYAEGTTVSADRLKAERVVFKQIPYQIAGV</sequence>
<keyword evidence="5" id="KW-0949">S-adenosyl-L-methionine</keyword>
<dbReference type="InterPro" id="IPR002052">
    <property type="entry name" value="DNA_methylase_N6_adenine_CS"/>
</dbReference>
<dbReference type="InterPro" id="IPR002295">
    <property type="entry name" value="N4/N6-MTase_EcoPI_Mod-like"/>
</dbReference>
<dbReference type="InterPro" id="IPR002941">
    <property type="entry name" value="DNA_methylase_N4/N6"/>
</dbReference>
<dbReference type="EMBL" id="QJJM01000024">
    <property type="protein sequence ID" value="PXW67849.1"/>
    <property type="molecule type" value="Genomic_DNA"/>
</dbReference>
<protein>
    <recommendedName>
        <fullName evidence="2">site-specific DNA-methyltransferase (adenine-specific)</fullName>
        <ecNumber evidence="2">2.1.1.72</ecNumber>
    </recommendedName>
</protein>
<evidence type="ECO:0000313" key="9">
    <source>
        <dbReference type="Proteomes" id="UP000248014"/>
    </source>
</evidence>
<name>A0A2V3UNB3_9SPHN</name>
<comment type="catalytic activity">
    <reaction evidence="6">
        <text>a 2'-deoxyadenosine in DNA + S-adenosyl-L-methionine = an N(6)-methyl-2'-deoxyadenosine in DNA + S-adenosyl-L-homocysteine + H(+)</text>
        <dbReference type="Rhea" id="RHEA:15197"/>
        <dbReference type="Rhea" id="RHEA-COMP:12418"/>
        <dbReference type="Rhea" id="RHEA-COMP:12419"/>
        <dbReference type="ChEBI" id="CHEBI:15378"/>
        <dbReference type="ChEBI" id="CHEBI:57856"/>
        <dbReference type="ChEBI" id="CHEBI:59789"/>
        <dbReference type="ChEBI" id="CHEBI:90615"/>
        <dbReference type="ChEBI" id="CHEBI:90616"/>
        <dbReference type="EC" id="2.1.1.72"/>
    </reaction>
</comment>
<dbReference type="Pfam" id="PF01555">
    <property type="entry name" value="N6_N4_Mtase"/>
    <property type="match status" value="1"/>
</dbReference>
<evidence type="ECO:0000259" key="7">
    <source>
        <dbReference type="Pfam" id="PF01555"/>
    </source>
</evidence>
<dbReference type="InterPro" id="IPR029063">
    <property type="entry name" value="SAM-dependent_MTases_sf"/>
</dbReference>
<evidence type="ECO:0000256" key="5">
    <source>
        <dbReference type="ARBA" id="ARBA00022691"/>
    </source>
</evidence>
<dbReference type="Proteomes" id="UP000248014">
    <property type="component" value="Unassembled WGS sequence"/>
</dbReference>
<accession>A0A2V3UNB3</accession>
<dbReference type="PROSITE" id="PS00092">
    <property type="entry name" value="N6_MTASE"/>
    <property type="match status" value="1"/>
</dbReference>
<organism evidence="8 9">
    <name type="scientific">Blastomonas natatoria</name>
    <dbReference type="NCBI Taxonomy" id="34015"/>
    <lineage>
        <taxon>Bacteria</taxon>
        <taxon>Pseudomonadati</taxon>
        <taxon>Pseudomonadota</taxon>
        <taxon>Alphaproteobacteria</taxon>
        <taxon>Sphingomonadales</taxon>
        <taxon>Sphingomonadaceae</taxon>
        <taxon>Blastomonas</taxon>
    </lineage>
</organism>
<keyword evidence="3 8" id="KW-0489">Methyltransferase</keyword>
<reference evidence="8 9" key="1">
    <citation type="submission" date="2018-05" db="EMBL/GenBank/DDBJ databases">
        <title>Genomic Encyclopedia of Type Strains, Phase IV (KMG-IV): sequencing the most valuable type-strain genomes for metagenomic binning, comparative biology and taxonomic classification.</title>
        <authorList>
            <person name="Goeker M."/>
        </authorList>
    </citation>
    <scope>NUCLEOTIDE SEQUENCE [LARGE SCALE GENOMIC DNA]</scope>
    <source>
        <strain evidence="8 9">DSM 3183</strain>
    </source>
</reference>
<evidence type="ECO:0000313" key="8">
    <source>
        <dbReference type="EMBL" id="PXW67849.1"/>
    </source>
</evidence>
<evidence type="ECO:0000256" key="2">
    <source>
        <dbReference type="ARBA" id="ARBA00011900"/>
    </source>
</evidence>
<dbReference type="GO" id="GO:0009007">
    <property type="term" value="F:site-specific DNA-methyltransferase (adenine-specific) activity"/>
    <property type="evidence" value="ECO:0007669"/>
    <property type="project" value="UniProtKB-EC"/>
</dbReference>
<gene>
    <name evidence="8" type="ORF">C7451_12417</name>
</gene>
<proteinExistence type="inferred from homology"/>
<dbReference type="OrthoDB" id="9816043at2"/>
<evidence type="ECO:0000256" key="4">
    <source>
        <dbReference type="ARBA" id="ARBA00022679"/>
    </source>
</evidence>
<comment type="caution">
    <text evidence="8">The sequence shown here is derived from an EMBL/GenBank/DDBJ whole genome shotgun (WGS) entry which is preliminary data.</text>
</comment>
<keyword evidence="9" id="KW-1185">Reference proteome</keyword>
<dbReference type="AlphaFoldDB" id="A0A2V3UNB3"/>
<feature type="domain" description="DNA methylase N-4/N-6" evidence="7">
    <location>
        <begin position="61"/>
        <end position="416"/>
    </location>
</feature>
<dbReference type="RefSeq" id="WP_066110801.1">
    <property type="nucleotide sequence ID" value="NZ_QJJM01000024.1"/>
</dbReference>
<dbReference type="SUPFAM" id="SSF53335">
    <property type="entry name" value="S-adenosyl-L-methionine-dependent methyltransferases"/>
    <property type="match status" value="1"/>
</dbReference>